<evidence type="ECO:0000259" key="20">
    <source>
        <dbReference type="PROSITE" id="PS51285"/>
    </source>
</evidence>
<feature type="domain" description="Protein kinase" evidence="19">
    <location>
        <begin position="419"/>
        <end position="720"/>
    </location>
</feature>
<comment type="catalytic activity">
    <reaction evidence="12 14">
        <text>L-threonyl-[protein] + ATP = O-phospho-L-threonyl-[protein] + ADP + H(+)</text>
        <dbReference type="Rhea" id="RHEA:46608"/>
        <dbReference type="Rhea" id="RHEA-COMP:11060"/>
        <dbReference type="Rhea" id="RHEA-COMP:11605"/>
        <dbReference type="ChEBI" id="CHEBI:15378"/>
        <dbReference type="ChEBI" id="CHEBI:30013"/>
        <dbReference type="ChEBI" id="CHEBI:30616"/>
        <dbReference type="ChEBI" id="CHEBI:61977"/>
        <dbReference type="ChEBI" id="CHEBI:456216"/>
        <dbReference type="EC" id="2.7.11.1"/>
    </reaction>
</comment>
<dbReference type="Gene3D" id="3.30.200.20">
    <property type="entry name" value="Phosphorylase Kinase, domain 1"/>
    <property type="match status" value="2"/>
</dbReference>
<dbReference type="EC" id="2.7.11.1" evidence="14"/>
<evidence type="ECO:0000256" key="4">
    <source>
        <dbReference type="ARBA" id="ARBA00022527"/>
    </source>
</evidence>
<evidence type="ECO:0000313" key="21">
    <source>
        <dbReference type="Ensembl" id="ENSSTUP00000108599.1"/>
    </source>
</evidence>
<dbReference type="GO" id="GO:0005634">
    <property type="term" value="C:nucleus"/>
    <property type="evidence" value="ECO:0007669"/>
    <property type="project" value="UniProtKB-SubCell"/>
</dbReference>
<evidence type="ECO:0000256" key="8">
    <source>
        <dbReference type="ARBA" id="ARBA00022741"/>
    </source>
</evidence>
<dbReference type="FunFam" id="3.30.200.20:FF:000208">
    <property type="entry name" value="Ribosomal protein S6 kinase"/>
    <property type="match status" value="1"/>
</dbReference>
<reference evidence="21" key="2">
    <citation type="submission" date="2025-09" db="UniProtKB">
        <authorList>
            <consortium name="Ensembl"/>
        </authorList>
    </citation>
    <scope>IDENTIFICATION</scope>
</reference>
<dbReference type="GO" id="GO:0004674">
    <property type="term" value="F:protein serine/threonine kinase activity"/>
    <property type="evidence" value="ECO:0007669"/>
    <property type="project" value="UniProtKB-KW"/>
</dbReference>
<keyword evidence="7" id="KW-0677">Repeat</keyword>
<feature type="compositionally biased region" description="Low complexity" evidence="18">
    <location>
        <begin position="783"/>
        <end position="799"/>
    </location>
</feature>
<evidence type="ECO:0000256" key="5">
    <source>
        <dbReference type="ARBA" id="ARBA00022553"/>
    </source>
</evidence>
<keyword evidence="22" id="KW-1185">Reference proteome</keyword>
<dbReference type="PROSITE" id="PS51285">
    <property type="entry name" value="AGC_KINASE_CTER"/>
    <property type="match status" value="1"/>
</dbReference>
<organism evidence="21 22">
    <name type="scientific">Salmo trutta</name>
    <name type="common">Brown trout</name>
    <dbReference type="NCBI Taxonomy" id="8032"/>
    <lineage>
        <taxon>Eukaryota</taxon>
        <taxon>Metazoa</taxon>
        <taxon>Chordata</taxon>
        <taxon>Craniata</taxon>
        <taxon>Vertebrata</taxon>
        <taxon>Euteleostomi</taxon>
        <taxon>Actinopterygii</taxon>
        <taxon>Neopterygii</taxon>
        <taxon>Teleostei</taxon>
        <taxon>Protacanthopterygii</taxon>
        <taxon>Salmoniformes</taxon>
        <taxon>Salmonidae</taxon>
        <taxon>Salmoninae</taxon>
        <taxon>Salmo</taxon>
    </lineage>
</organism>
<dbReference type="InterPro" id="IPR017441">
    <property type="entry name" value="Protein_kinase_ATP_BS"/>
</dbReference>
<dbReference type="Ensembl" id="ENSSTUT00000116305.1">
    <property type="protein sequence ID" value="ENSSTUP00000108599.1"/>
    <property type="gene ID" value="ENSSTUG00000048116.1"/>
</dbReference>
<evidence type="ECO:0000256" key="6">
    <source>
        <dbReference type="ARBA" id="ARBA00022679"/>
    </source>
</evidence>
<dbReference type="Gene3D" id="1.10.510.10">
    <property type="entry name" value="Transferase(Phosphotransferase) domain 1"/>
    <property type="match status" value="2"/>
</dbReference>
<protein>
    <recommendedName>
        <fullName evidence="14">Ribosomal protein S6 kinase</fullName>
        <ecNumber evidence="14">2.7.11.1</ecNumber>
    </recommendedName>
</protein>
<comment type="cofactor">
    <cofactor evidence="1 14">
        <name>Mg(2+)</name>
        <dbReference type="ChEBI" id="CHEBI:18420"/>
    </cofactor>
</comment>
<evidence type="ECO:0000256" key="12">
    <source>
        <dbReference type="ARBA" id="ARBA00047899"/>
    </source>
</evidence>
<evidence type="ECO:0000256" key="18">
    <source>
        <dbReference type="SAM" id="MobiDB-lite"/>
    </source>
</evidence>
<dbReference type="SMART" id="SM00220">
    <property type="entry name" value="S_TKc"/>
    <property type="match status" value="2"/>
</dbReference>
<evidence type="ECO:0000256" key="16">
    <source>
        <dbReference type="PIRSR" id="PIRSR000606-51"/>
    </source>
</evidence>
<evidence type="ECO:0000256" key="9">
    <source>
        <dbReference type="ARBA" id="ARBA00022777"/>
    </source>
</evidence>
<comment type="catalytic activity">
    <reaction evidence="13 14">
        <text>L-seryl-[protein] + ATP = O-phospho-L-seryl-[protein] + ADP + H(+)</text>
        <dbReference type="Rhea" id="RHEA:17989"/>
        <dbReference type="Rhea" id="RHEA-COMP:9863"/>
        <dbReference type="Rhea" id="RHEA-COMP:11604"/>
        <dbReference type="ChEBI" id="CHEBI:15378"/>
        <dbReference type="ChEBI" id="CHEBI:29999"/>
        <dbReference type="ChEBI" id="CHEBI:30616"/>
        <dbReference type="ChEBI" id="CHEBI:83421"/>
        <dbReference type="ChEBI" id="CHEBI:456216"/>
        <dbReference type="EC" id="2.7.11.1"/>
    </reaction>
</comment>
<dbReference type="GO" id="GO:0006355">
    <property type="term" value="P:regulation of DNA-templated transcription"/>
    <property type="evidence" value="ECO:0007669"/>
    <property type="project" value="UniProtKB-ARBA"/>
</dbReference>
<dbReference type="Pfam" id="PF00433">
    <property type="entry name" value="Pkinase_C"/>
    <property type="match status" value="1"/>
</dbReference>
<dbReference type="PROSITE" id="PS50011">
    <property type="entry name" value="PROTEIN_KINASE_DOM"/>
    <property type="match status" value="2"/>
</dbReference>
<dbReference type="InterPro" id="IPR000719">
    <property type="entry name" value="Prot_kinase_dom"/>
</dbReference>
<dbReference type="PROSITE" id="PS00108">
    <property type="entry name" value="PROTEIN_KINASE_ST"/>
    <property type="match status" value="2"/>
</dbReference>
<feature type="binding site" evidence="16 17">
    <location>
        <position position="448"/>
    </location>
    <ligand>
        <name>ATP</name>
        <dbReference type="ChEBI" id="CHEBI:30616"/>
    </ligand>
</feature>
<evidence type="ECO:0000256" key="11">
    <source>
        <dbReference type="ARBA" id="ARBA00023242"/>
    </source>
</evidence>
<dbReference type="InterPro" id="IPR011009">
    <property type="entry name" value="Kinase-like_dom_sf"/>
</dbReference>
<dbReference type="PROSITE" id="PS00107">
    <property type="entry name" value="PROTEIN_KINASE_ATP"/>
    <property type="match status" value="2"/>
</dbReference>
<feature type="domain" description="Protein kinase" evidence="19">
    <location>
        <begin position="42"/>
        <end position="309"/>
    </location>
</feature>
<dbReference type="GO" id="GO:0000287">
    <property type="term" value="F:magnesium ion binding"/>
    <property type="evidence" value="ECO:0007669"/>
    <property type="project" value="InterPro"/>
</dbReference>
<dbReference type="SUPFAM" id="SSF56112">
    <property type="entry name" value="Protein kinase-like (PK-like)"/>
    <property type="match status" value="2"/>
</dbReference>
<dbReference type="SMART" id="SM00133">
    <property type="entry name" value="S_TK_X"/>
    <property type="match status" value="1"/>
</dbReference>
<feature type="domain" description="AGC-kinase C-terminal" evidence="20">
    <location>
        <begin position="310"/>
        <end position="378"/>
    </location>
</feature>
<feature type="binding site" evidence="16">
    <location>
        <begin position="48"/>
        <end position="56"/>
    </location>
    <ligand>
        <name>ATP</name>
        <dbReference type="ChEBI" id="CHEBI:30616"/>
    </ligand>
</feature>
<evidence type="ECO:0000259" key="19">
    <source>
        <dbReference type="PROSITE" id="PS50011"/>
    </source>
</evidence>
<reference evidence="21" key="1">
    <citation type="submission" date="2025-08" db="UniProtKB">
        <authorList>
            <consortium name="Ensembl"/>
        </authorList>
    </citation>
    <scope>IDENTIFICATION</scope>
</reference>
<dbReference type="AlphaFoldDB" id="A0A674EL63"/>
<proteinExistence type="inferred from homology"/>
<feature type="binding site" evidence="16 17">
    <location>
        <position position="74"/>
    </location>
    <ligand>
        <name>ATP</name>
        <dbReference type="ChEBI" id="CHEBI:30616"/>
    </ligand>
</feature>
<feature type="region of interest" description="Disordered" evidence="18">
    <location>
        <begin position="774"/>
        <end position="803"/>
    </location>
</feature>
<evidence type="ECO:0000256" key="10">
    <source>
        <dbReference type="ARBA" id="ARBA00022840"/>
    </source>
</evidence>
<feature type="active site" description="Proton acceptor" evidence="15">
    <location>
        <position position="170"/>
    </location>
</feature>
<comment type="similarity">
    <text evidence="3 14">Belongs to the protein kinase superfamily. AGC Ser/Thr protein kinase family. S6 kinase subfamily.</text>
</comment>
<comment type="subcellular location">
    <subcellularLocation>
        <location evidence="2">Nucleus</location>
    </subcellularLocation>
</comment>
<dbReference type="FunFam" id="3.30.200.20:FF:000648">
    <property type="entry name" value="Non-specific serine/threonine protein kinase"/>
    <property type="match status" value="1"/>
</dbReference>
<keyword evidence="8 14" id="KW-0547">Nucleotide-binding</keyword>
<dbReference type="InterPro" id="IPR016239">
    <property type="entry name" value="Ribosomal_S6_kinase_II"/>
</dbReference>
<feature type="binding site" evidence="16">
    <location>
        <begin position="425"/>
        <end position="433"/>
    </location>
    <ligand>
        <name>ATP</name>
        <dbReference type="ChEBI" id="CHEBI:30616"/>
    </ligand>
</feature>
<dbReference type="GO" id="GO:0035556">
    <property type="term" value="P:intracellular signal transduction"/>
    <property type="evidence" value="ECO:0007669"/>
    <property type="project" value="InterPro"/>
</dbReference>
<evidence type="ECO:0000256" key="3">
    <source>
        <dbReference type="ARBA" id="ARBA00009804"/>
    </source>
</evidence>
<accession>A0A674EL63</accession>
<evidence type="ECO:0000256" key="2">
    <source>
        <dbReference type="ARBA" id="ARBA00004123"/>
    </source>
</evidence>
<evidence type="ECO:0000256" key="17">
    <source>
        <dbReference type="PROSITE-ProRule" id="PRU10141"/>
    </source>
</evidence>
<keyword evidence="4 14" id="KW-0723">Serine/threonine-protein kinase</keyword>
<name>A0A674EL63_SALTR</name>
<evidence type="ECO:0000256" key="1">
    <source>
        <dbReference type="ARBA" id="ARBA00001946"/>
    </source>
</evidence>
<keyword evidence="5" id="KW-0597">Phosphoprotein</keyword>
<evidence type="ECO:0000256" key="13">
    <source>
        <dbReference type="ARBA" id="ARBA00048679"/>
    </source>
</evidence>
<dbReference type="PIRSF" id="PIRSF000606">
    <property type="entry name" value="Ribsml_S6_kin_2"/>
    <property type="match status" value="1"/>
</dbReference>
<evidence type="ECO:0000313" key="22">
    <source>
        <dbReference type="Proteomes" id="UP000472277"/>
    </source>
</evidence>
<dbReference type="FunFam" id="3.30.200.20:FF:000686">
    <property type="entry name" value="Ribosomal protein S6 kinase"/>
    <property type="match status" value="1"/>
</dbReference>
<keyword evidence="10 14" id="KW-0067">ATP-binding</keyword>
<dbReference type="InterPro" id="IPR008271">
    <property type="entry name" value="Ser/Thr_kinase_AS"/>
</dbReference>
<keyword evidence="11" id="KW-0539">Nucleus</keyword>
<gene>
    <name evidence="21" type="primary">RPS6KA5</name>
    <name evidence="21" type="synonym">rps6ka5</name>
</gene>
<dbReference type="InterPro" id="IPR017892">
    <property type="entry name" value="Pkinase_C"/>
</dbReference>
<feature type="active site" description="Proton acceptor" evidence="15">
    <location>
        <position position="577"/>
    </location>
</feature>
<sequence length="819" mass="92061">MQGSGAYSQPASQSIRSYHLCHLCLATANLTGHVERVGIENFELLKVLGTGAYGKVFLVRKVSGHNAGQLYAMKVLKKATIIQKAKTAEHTRTERQVLEHIRQSPFLVTLHYAFQTDTKLHLILDYVNGGELFTHLVQRVRFKEQEVALYSGEIVLALEHLHQLGIVYRDLKLENILMDSSGHIVLTDFGLSKEFDELERAYSVCGTIEYMAPEIAEGGEAGHDMAVDWWSLGVLMYELMTGGSPFTVDGDENSHTDIAKRISKKDPPFPKDMGPLAKDLIQGLLIKDPKKRLGSGPDGAENVKKHPFYQKINWEDLAAKRVPAPFKPVIRDELDVSNFAEEFTEMDPTYSPAALPQNCDRIFQGYSFMAPSILFKWNAVMDDTLQLCGGSESQRPGSAAVARSAMMKDSPFYMNYEMDLKDNALGEGSFSICRQCTHKKTGQKYAVKIVSKRMEAQTQKEIAALKLCDGHPNIVKTHEVYHDQPMVSKCVLWDKVGELGCRPPPPPLPSLSRSLFPCSSTNERLHTYLVLELLRGGELLERIRRKQHFSETEASRIMRRLVSAVSHMHDVGVVHRDLKPENLLFTDESENSEIKIIDFGFARLKPPDNQLLKTPCFTLAYAAPEILKYDGYDESCDLWSLGVILYTMLSGQVPFQCQGKSLTHTSAEEIMKKIKQGDFSFEGEAWRSVSQQAKDLIQELLTVDPDKRIKMCGLRYNAWLQDDSQLSSNPLMTPDILGSSTTVSVHTYVKATFNAFNKCKREGFRLQTVDKAPLAKRRKMKKTSTSTETRSSSGERTTSQSLLAIDTRQMKRAALWIQG</sequence>
<dbReference type="Pfam" id="PF00069">
    <property type="entry name" value="Pkinase"/>
    <property type="match status" value="2"/>
</dbReference>
<evidence type="ECO:0000256" key="7">
    <source>
        <dbReference type="ARBA" id="ARBA00022737"/>
    </source>
</evidence>
<dbReference type="GO" id="GO:0005524">
    <property type="term" value="F:ATP binding"/>
    <property type="evidence" value="ECO:0007669"/>
    <property type="project" value="UniProtKB-UniRule"/>
</dbReference>
<dbReference type="GeneTree" id="ENSGT00940000156886"/>
<dbReference type="InterPro" id="IPR000961">
    <property type="entry name" value="AGC-kinase_C"/>
</dbReference>
<dbReference type="FunFam" id="1.10.510.10:FF:000157">
    <property type="entry name" value="Ribosomal protein S6 kinase"/>
    <property type="match status" value="1"/>
</dbReference>
<keyword evidence="9 14" id="KW-0418">Kinase</keyword>
<evidence type="ECO:0000256" key="14">
    <source>
        <dbReference type="PIRNR" id="PIRNR000606"/>
    </source>
</evidence>
<evidence type="ECO:0000256" key="15">
    <source>
        <dbReference type="PIRSR" id="PIRSR000606-50"/>
    </source>
</evidence>
<keyword evidence="6 14" id="KW-0808">Transferase</keyword>
<dbReference type="FunFam" id="1.10.510.10:FF:000109">
    <property type="entry name" value="Ribosomal protein S6 kinase"/>
    <property type="match status" value="1"/>
</dbReference>
<dbReference type="Proteomes" id="UP000472277">
    <property type="component" value="Chromosome 33"/>
</dbReference>
<dbReference type="PANTHER" id="PTHR24351">
    <property type="entry name" value="RIBOSOMAL PROTEIN S6 KINASE"/>
    <property type="match status" value="1"/>
</dbReference>